<feature type="compositionally biased region" description="Basic residues" evidence="1">
    <location>
        <begin position="1"/>
        <end position="12"/>
    </location>
</feature>
<evidence type="ECO:0000313" key="4">
    <source>
        <dbReference type="RefSeq" id="XP_014662243.1"/>
    </source>
</evidence>
<evidence type="ECO:0000259" key="2">
    <source>
        <dbReference type="PROSITE" id="PS50833"/>
    </source>
</evidence>
<proteinExistence type="predicted"/>
<accession>A0ABM1DQM2</accession>
<dbReference type="InterPro" id="IPR044281">
    <property type="entry name" value="IMP4/RPF1"/>
</dbReference>
<feature type="domain" description="Brix" evidence="2">
    <location>
        <begin position="117"/>
        <end position="299"/>
    </location>
</feature>
<dbReference type="PANTHER" id="PTHR22734">
    <property type="entry name" value="U3 SMALL NUCLEOLAR RIBONUCLEOPROTEIN PROTEIN IMP4"/>
    <property type="match status" value="1"/>
</dbReference>
<sequence>MASSTRRHVRHMSKQDDDGDNSTIPPPNISSIKNKFKRAETFVKIKREKRKQRIEERKVRRREAELLGDEAPPKQVPRTIENTREADETMVTQDDEEVQYDEANDELASYFKRESLPKILITTSDRPRTKTNKFVQELKMAIPNSQSKYRRGLDLKKIIPQAIAKSFTDLIVIHEDRGEPNALYVCHLPEGPTAHFKLSSVKLRKDIKRVGKPCSNQPEIVLNNFNTRLGHSIGRQLAALFPHDPEFRGRKLVTFHNQRDFVFFRHHRYEFKSGEKAAMQELGPRFTLKLKSLQKGTFDSKYGEYEWILKRHEMETSRRRFFL</sequence>
<evidence type="ECO:0000313" key="3">
    <source>
        <dbReference type="Proteomes" id="UP000695022"/>
    </source>
</evidence>
<dbReference type="RefSeq" id="XP_014662243.1">
    <property type="nucleotide sequence ID" value="XM_014806757.1"/>
</dbReference>
<dbReference type="GeneID" id="106805235"/>
<organism evidence="3 4">
    <name type="scientific">Priapulus caudatus</name>
    <name type="common">Priapulid worm</name>
    <dbReference type="NCBI Taxonomy" id="37621"/>
    <lineage>
        <taxon>Eukaryota</taxon>
        <taxon>Metazoa</taxon>
        <taxon>Ecdysozoa</taxon>
        <taxon>Scalidophora</taxon>
        <taxon>Priapulida</taxon>
        <taxon>Priapulimorpha</taxon>
        <taxon>Priapulimorphida</taxon>
        <taxon>Priapulidae</taxon>
        <taxon>Priapulus</taxon>
    </lineage>
</organism>
<feature type="region of interest" description="Disordered" evidence="1">
    <location>
        <begin position="1"/>
        <end position="35"/>
    </location>
</feature>
<dbReference type="PANTHER" id="PTHR22734:SF3">
    <property type="entry name" value="RIBOSOME PRODUCTION FACTOR 1"/>
    <property type="match status" value="1"/>
</dbReference>
<gene>
    <name evidence="4" type="primary">LOC106805235</name>
</gene>
<name>A0ABM1DQM2_PRICU</name>
<keyword evidence="3" id="KW-1185">Reference proteome</keyword>
<dbReference type="InterPro" id="IPR007109">
    <property type="entry name" value="Brix"/>
</dbReference>
<dbReference type="SMART" id="SM00879">
    <property type="entry name" value="Brix"/>
    <property type="match status" value="1"/>
</dbReference>
<dbReference type="PROSITE" id="PS50833">
    <property type="entry name" value="BRIX"/>
    <property type="match status" value="1"/>
</dbReference>
<evidence type="ECO:0000256" key="1">
    <source>
        <dbReference type="SAM" id="MobiDB-lite"/>
    </source>
</evidence>
<dbReference type="Pfam" id="PF04427">
    <property type="entry name" value="Brix"/>
    <property type="match status" value="1"/>
</dbReference>
<reference evidence="4" key="1">
    <citation type="submission" date="2025-08" db="UniProtKB">
        <authorList>
            <consortium name="RefSeq"/>
        </authorList>
    </citation>
    <scope>IDENTIFICATION</scope>
</reference>
<protein>
    <submittedName>
        <fullName evidence="4">Ribosome production factor 1-like</fullName>
    </submittedName>
</protein>
<dbReference type="SUPFAM" id="SSF52954">
    <property type="entry name" value="Class II aaRS ABD-related"/>
    <property type="match status" value="1"/>
</dbReference>
<dbReference type="Proteomes" id="UP000695022">
    <property type="component" value="Unplaced"/>
</dbReference>
<dbReference type="Gene3D" id="3.40.50.10480">
    <property type="entry name" value="Probable brix-domain ribosomal biogenesis protein"/>
    <property type="match status" value="1"/>
</dbReference>